<sequence length="26" mass="3062">MSDLCLGFLLHEASRRISFLLIFFCE</sequence>
<proteinExistence type="predicted"/>
<name>A0A2P2L1L4_RHIMU</name>
<reference evidence="1" key="1">
    <citation type="submission" date="2018-02" db="EMBL/GenBank/DDBJ databases">
        <title>Rhizophora mucronata_Transcriptome.</title>
        <authorList>
            <person name="Meera S.P."/>
            <person name="Sreeshan A."/>
            <person name="Augustine A."/>
        </authorList>
    </citation>
    <scope>NUCLEOTIDE SEQUENCE</scope>
    <source>
        <tissue evidence="1">Leaf</tissue>
    </source>
</reference>
<dbReference type="AlphaFoldDB" id="A0A2P2L1L4"/>
<protein>
    <submittedName>
        <fullName evidence="1">Uncharacterized protein</fullName>
    </submittedName>
</protein>
<dbReference type="EMBL" id="GGEC01031390">
    <property type="protein sequence ID" value="MBX11874.1"/>
    <property type="molecule type" value="Transcribed_RNA"/>
</dbReference>
<accession>A0A2P2L1L4</accession>
<evidence type="ECO:0000313" key="1">
    <source>
        <dbReference type="EMBL" id="MBX11874.1"/>
    </source>
</evidence>
<organism evidence="1">
    <name type="scientific">Rhizophora mucronata</name>
    <name type="common">Asiatic mangrove</name>
    <dbReference type="NCBI Taxonomy" id="61149"/>
    <lineage>
        <taxon>Eukaryota</taxon>
        <taxon>Viridiplantae</taxon>
        <taxon>Streptophyta</taxon>
        <taxon>Embryophyta</taxon>
        <taxon>Tracheophyta</taxon>
        <taxon>Spermatophyta</taxon>
        <taxon>Magnoliopsida</taxon>
        <taxon>eudicotyledons</taxon>
        <taxon>Gunneridae</taxon>
        <taxon>Pentapetalae</taxon>
        <taxon>rosids</taxon>
        <taxon>fabids</taxon>
        <taxon>Malpighiales</taxon>
        <taxon>Rhizophoraceae</taxon>
        <taxon>Rhizophora</taxon>
    </lineage>
</organism>